<keyword evidence="2" id="KW-0378">Hydrolase</keyword>
<dbReference type="HOGENOM" id="CLU_011027_2_1_0"/>
<sequence length="576" mass="61797">MGVSVRFRAAFFQTVIAAGICVPGLYVPGVAGAQVVTVPTTPVVGSSNPATAEPLVTRPSTKPCTVTLYSNEAFNDYAAHPLTYTPPSACSGPWAKVVLNLDFTVTAGRQYDRTASLYLGNANIYYGTTAEPRAALSPSWHVERDVTDLSAIFRTAQTGNAIIYNIFNSTYNGGIYGTATLQFYPANLRNLPADAPDLVVPVSGANSPYELDTTSSVLSTTVTLPRNLTKAYLDVIAQSQSGDEFWYLGVPNDVAGELETYGGTAFRETEITIDGRAAGVAPVSPWIYTGGIDPYLWEPIPGVETLNFKPYRVDLTPFAGLLSDGKPHTIGISVYNANSFFLATANLLLFRDKLRAETGGDVLENTLSAEPVPYVVTNLTTANGATTGTVTVGSKRKFTVKGYVNTGLGRVETTVEATVDFNSNQTFNVATAGVPEYQNVDQTSTVDSKTTTKLGILSEQVAKHWSFPLKLDYTFLQNTDGTYTQIVSADQQHEVSESKTLNGFPLASSETVEEVKSKDTEVYNSTLTAVLAVGPTASSSSFLSKDSTGYCWSRSLTSQQRVLTSVQDNKSCLAKY</sequence>
<dbReference type="Pfam" id="PF12222">
    <property type="entry name" value="PNGaseA"/>
    <property type="match status" value="1"/>
</dbReference>
<accession>E8UY86</accession>
<dbReference type="eggNOG" id="ENOG502Z8PR">
    <property type="taxonomic scope" value="Bacteria"/>
</dbReference>
<dbReference type="KEGG" id="tsa:AciPR4_0055"/>
<evidence type="ECO:0000313" key="3">
    <source>
        <dbReference type="Proteomes" id="UP000006844"/>
    </source>
</evidence>
<proteinExistence type="predicted"/>
<dbReference type="EMBL" id="CP002467">
    <property type="protein sequence ID" value="ADV80896.1"/>
    <property type="molecule type" value="Genomic_DNA"/>
</dbReference>
<dbReference type="PANTHER" id="PTHR31104">
    <property type="entry name" value="PEPTIDE-N4-(N-ACETYL-BETA-GLUCOSAMINYL)ASPARAGINE AMIDASE A PROTEIN"/>
    <property type="match status" value="1"/>
</dbReference>
<dbReference type="Proteomes" id="UP000006844">
    <property type="component" value="Chromosome"/>
</dbReference>
<dbReference type="GO" id="GO:0000224">
    <property type="term" value="F:peptide-N4-(N-acetyl-beta-glucosaminyl)asparagine amidase activity"/>
    <property type="evidence" value="ECO:0007669"/>
    <property type="project" value="UniProtKB-EC"/>
</dbReference>
<evidence type="ECO:0000259" key="1">
    <source>
        <dbReference type="Pfam" id="PF12222"/>
    </source>
</evidence>
<name>E8UY86_TERSS</name>
<reference evidence="2 3" key="1">
    <citation type="journal article" date="2012" name="Stand. Genomic Sci.">
        <title>Complete genome sequence of Terriglobus saanensis type strain SP1PR4(T), an Acidobacteria from tundra soil.</title>
        <authorList>
            <person name="Rawat S.R."/>
            <person name="Mannisto M.K."/>
            <person name="Starovoytov V."/>
            <person name="Goodwin L."/>
            <person name="Nolan M."/>
            <person name="Hauser L."/>
            <person name="Land M."/>
            <person name="Davenport K.W."/>
            <person name="Woyke T."/>
            <person name="Haggblom M.M."/>
        </authorList>
    </citation>
    <scope>NUCLEOTIDE SEQUENCE</scope>
    <source>
        <strain evidence="3">ATCC BAA-1853 / DSM 23119 / SP1PR4</strain>
    </source>
</reference>
<protein>
    <submittedName>
        <fullName evidence="2">Peptide-N(4)-(N-acetyl-beta-glucosaminyl)asparagine amidase</fullName>
        <ecNumber evidence="2">3.5.1.52</ecNumber>
    </submittedName>
</protein>
<dbReference type="STRING" id="401053.AciPR4_0055"/>
<gene>
    <name evidence="2" type="ordered locus">AciPR4_0055</name>
</gene>
<dbReference type="AlphaFoldDB" id="E8UY86"/>
<dbReference type="EC" id="3.5.1.52" evidence="2"/>
<organism evidence="2 3">
    <name type="scientific">Terriglobus saanensis (strain ATCC BAA-1853 / DSM 23119 / SP1PR4)</name>
    <dbReference type="NCBI Taxonomy" id="401053"/>
    <lineage>
        <taxon>Bacteria</taxon>
        <taxon>Pseudomonadati</taxon>
        <taxon>Acidobacteriota</taxon>
        <taxon>Terriglobia</taxon>
        <taxon>Terriglobales</taxon>
        <taxon>Acidobacteriaceae</taxon>
        <taxon>Terriglobus</taxon>
    </lineage>
</organism>
<evidence type="ECO:0000313" key="2">
    <source>
        <dbReference type="EMBL" id="ADV80896.1"/>
    </source>
</evidence>
<dbReference type="InterPro" id="IPR021102">
    <property type="entry name" value="PNGase_A"/>
</dbReference>
<dbReference type="OrthoDB" id="2811537at2"/>
<feature type="domain" description="Peptide N-acetyl-beta-D-glucosaminyl asparaginase amidase A N-terminal" evidence="1">
    <location>
        <begin position="58"/>
        <end position="339"/>
    </location>
</feature>
<dbReference type="InterPro" id="IPR056948">
    <property type="entry name" value="PNGaseA_N"/>
</dbReference>
<dbReference type="RefSeq" id="WP_013566629.1">
    <property type="nucleotide sequence ID" value="NC_014963.1"/>
</dbReference>
<keyword evidence="3" id="KW-1185">Reference proteome</keyword>